<dbReference type="AlphaFoldDB" id="A0AAT9FKL0"/>
<evidence type="ECO:0000313" key="1">
    <source>
        <dbReference type="EMBL" id="BDS06483.1"/>
    </source>
</evidence>
<organism evidence="1">
    <name type="scientific">Oceaniferula spumae</name>
    <dbReference type="NCBI Taxonomy" id="2979115"/>
    <lineage>
        <taxon>Bacteria</taxon>
        <taxon>Pseudomonadati</taxon>
        <taxon>Verrucomicrobiota</taxon>
        <taxon>Verrucomicrobiia</taxon>
        <taxon>Verrucomicrobiales</taxon>
        <taxon>Verrucomicrobiaceae</taxon>
        <taxon>Oceaniferula</taxon>
    </lineage>
</organism>
<gene>
    <name evidence="1" type="ORF">NT6N_15230</name>
</gene>
<proteinExistence type="predicted"/>
<reference evidence="1" key="1">
    <citation type="submission" date="2024-07" db="EMBL/GenBank/DDBJ databases">
        <title>Complete genome sequence of Verrucomicrobiaceae bacterium NT6N.</title>
        <authorList>
            <person name="Huang C."/>
            <person name="Takami H."/>
            <person name="Hamasaki K."/>
        </authorList>
    </citation>
    <scope>NUCLEOTIDE SEQUENCE</scope>
    <source>
        <strain evidence="1">NT6N</strain>
    </source>
</reference>
<dbReference type="EMBL" id="AP026866">
    <property type="protein sequence ID" value="BDS06483.1"/>
    <property type="molecule type" value="Genomic_DNA"/>
</dbReference>
<name>A0AAT9FKL0_9BACT</name>
<protein>
    <recommendedName>
        <fullName evidence="2">Asparagine synthetase domain-containing protein</fullName>
    </recommendedName>
</protein>
<dbReference type="KEGG" id="osu:NT6N_15230"/>
<sequence>MIYQISYNAVSALPRFAWGAVIRPKDNTVTVNHGSGVERSADGLALVEGAWDGDFSDFDFHLCTTLSGTGMREADGELHFCSSTDRVAPLFSVSKDDNIYFSNSIIYALSLSQTRYIPHYPYYHHDILAMIREGFYCLSGKIPLMGGNQLHVHFSCISSVLPSGEIRHRTFAEGERPTSFESYREILHRTVTKVFENGLDPARAYPLRSIATISTGYDSSATAAIASAAGCTEAVTFYDSKSATPYADSGKKNAASLGMSCMEFDRWAFMKSQHAVEPEFCFMAGTCSAPFSAMEDMLSDRIVICGHYGGDIWTNEHVALMDQLSSPWSRSCAGTSHSEFRLRVGYISLDPSVIAGRHNLKLAEIFSADDMATWSVGGKYDRPAARRIAEEAGIPREQFGTKKQMTSHTGLKKEEFFSEIGHARYSMFLKKSVATNSKLAWLFWRLHFAVAYFIHYKLTSSRKKLHKSTPLRRRFPYLLNAAPLRITWKYLFTFQWAFEELKDRYQSPAQSLNQRDDGTG</sequence>
<evidence type="ECO:0008006" key="2">
    <source>
        <dbReference type="Google" id="ProtNLM"/>
    </source>
</evidence>
<accession>A0AAT9FKL0</accession>